<dbReference type="InterPro" id="IPR013785">
    <property type="entry name" value="Aldolase_TIM"/>
</dbReference>
<dbReference type="InterPro" id="IPR002034">
    <property type="entry name" value="AIPM/Hcit_synth_CS"/>
</dbReference>
<evidence type="ECO:0000256" key="9">
    <source>
        <dbReference type="ARBA" id="ARBA00022723"/>
    </source>
</evidence>
<accession>A0A3Q9CLB9</accession>
<evidence type="ECO:0000256" key="14">
    <source>
        <dbReference type="RuleBase" id="RU003523"/>
    </source>
</evidence>
<reference evidence="16 17" key="1">
    <citation type="journal article" date="2018" name="Genome Biol. Evol.">
        <title>Partnering With a Pest: Genomes of Hemlock Woolly Adelgid Symbionts Reveal Atypical Nutritional Provisioning Patterns in Dual-Obligate Bacteria.</title>
        <authorList>
            <person name="Weglarz K.M."/>
            <person name="Havill N.P."/>
            <person name="Burke G.R."/>
            <person name="von Dohlen C.D."/>
        </authorList>
    </citation>
    <scope>NUCLEOTIDE SEQUENCE [LARGE SCALE GENOMIC DNA]</scope>
    <source>
        <strain evidence="16">ENA</strain>
    </source>
</reference>
<evidence type="ECO:0000256" key="10">
    <source>
        <dbReference type="ARBA" id="ARBA00023211"/>
    </source>
</evidence>
<keyword evidence="16" id="KW-0012">Acyltransferase</keyword>
<evidence type="ECO:0000256" key="4">
    <source>
        <dbReference type="ARBA" id="ARBA00012973"/>
    </source>
</evidence>
<proteinExistence type="inferred from homology"/>
<dbReference type="Pfam" id="PF08502">
    <property type="entry name" value="LeuA_dimer"/>
    <property type="match status" value="1"/>
</dbReference>
<comment type="catalytic activity">
    <reaction evidence="1">
        <text>3-methyl-2-oxobutanoate + acetyl-CoA + H2O = (2S)-2-isopropylmalate + CoA + H(+)</text>
        <dbReference type="Rhea" id="RHEA:21524"/>
        <dbReference type="ChEBI" id="CHEBI:1178"/>
        <dbReference type="ChEBI" id="CHEBI:11851"/>
        <dbReference type="ChEBI" id="CHEBI:15377"/>
        <dbReference type="ChEBI" id="CHEBI:15378"/>
        <dbReference type="ChEBI" id="CHEBI:57287"/>
        <dbReference type="ChEBI" id="CHEBI:57288"/>
        <dbReference type="EC" id="2.3.3.13"/>
    </reaction>
</comment>
<dbReference type="KEGG" id="aade:C3B56_00133"/>
<dbReference type="PROSITE" id="PS00815">
    <property type="entry name" value="AIPM_HOMOCIT_SYNTH_1"/>
    <property type="match status" value="1"/>
</dbReference>
<dbReference type="Gene3D" id="1.10.238.260">
    <property type="match status" value="1"/>
</dbReference>
<protein>
    <recommendedName>
        <fullName evidence="5 13">2-isopropylmalate synthase</fullName>
        <ecNumber evidence="4 13">2.3.3.13</ecNumber>
    </recommendedName>
</protein>
<keyword evidence="17" id="KW-1185">Reference proteome</keyword>
<name>A0A3Q9CLB9_9ENTR</name>
<dbReference type="Gene3D" id="3.20.20.70">
    <property type="entry name" value="Aldolase class I"/>
    <property type="match status" value="1"/>
</dbReference>
<evidence type="ECO:0000256" key="3">
    <source>
        <dbReference type="ARBA" id="ARBA00009396"/>
    </source>
</evidence>
<dbReference type="CDD" id="cd07940">
    <property type="entry name" value="DRE_TIM_IPMS"/>
    <property type="match status" value="1"/>
</dbReference>
<dbReference type="SMART" id="SM00917">
    <property type="entry name" value="LeuA_dimer"/>
    <property type="match status" value="1"/>
</dbReference>
<dbReference type="OrthoDB" id="9803573at2"/>
<comment type="function">
    <text evidence="12">Catalyzes the condensation of the acetyl group of acetyl-CoA with 3-methyl-2-oxobutanoate (2-ketoisovalerate) to form 3-carboxy-3-hydroxy-4-methylpentanoate (2-isopropylmalate).</text>
</comment>
<evidence type="ECO:0000256" key="12">
    <source>
        <dbReference type="ARBA" id="ARBA00037629"/>
    </source>
</evidence>
<dbReference type="UniPathway" id="UPA00048">
    <property type="reaction ID" value="UER00070"/>
</dbReference>
<evidence type="ECO:0000256" key="5">
    <source>
        <dbReference type="ARBA" id="ARBA00018198"/>
    </source>
</evidence>
<dbReference type="InterPro" id="IPR000891">
    <property type="entry name" value="PYR_CT"/>
</dbReference>
<dbReference type="GO" id="GO:0005829">
    <property type="term" value="C:cytosol"/>
    <property type="evidence" value="ECO:0007669"/>
    <property type="project" value="TreeGrafter"/>
</dbReference>
<dbReference type="GO" id="GO:0003852">
    <property type="term" value="F:2-isopropylmalate synthase activity"/>
    <property type="evidence" value="ECO:0007669"/>
    <property type="project" value="UniProtKB-UniRule"/>
</dbReference>
<keyword evidence="9" id="KW-0479">Metal-binding</keyword>
<evidence type="ECO:0000256" key="8">
    <source>
        <dbReference type="ARBA" id="ARBA00022679"/>
    </source>
</evidence>
<evidence type="ECO:0000313" key="16">
    <source>
        <dbReference type="EMBL" id="AZP36242.1"/>
    </source>
</evidence>
<dbReference type="GO" id="GO:0009098">
    <property type="term" value="P:L-leucine biosynthetic process"/>
    <property type="evidence" value="ECO:0007669"/>
    <property type="project" value="UniProtKB-UniRule"/>
</dbReference>
<dbReference type="FunFam" id="3.20.20.70:FF:000010">
    <property type="entry name" value="2-isopropylmalate synthase"/>
    <property type="match status" value="1"/>
</dbReference>
<evidence type="ECO:0000256" key="1">
    <source>
        <dbReference type="ARBA" id="ARBA00000064"/>
    </source>
</evidence>
<evidence type="ECO:0000256" key="2">
    <source>
        <dbReference type="ARBA" id="ARBA00004689"/>
    </source>
</evidence>
<dbReference type="SUPFAM" id="SSF51569">
    <property type="entry name" value="Aldolase"/>
    <property type="match status" value="1"/>
</dbReference>
<feature type="domain" description="Pyruvate carboxyltransferase" evidence="15">
    <location>
        <begin position="5"/>
        <end position="267"/>
    </location>
</feature>
<evidence type="ECO:0000256" key="11">
    <source>
        <dbReference type="ARBA" id="ARBA00023304"/>
    </source>
</evidence>
<dbReference type="Pfam" id="PF00682">
    <property type="entry name" value="HMGL-like"/>
    <property type="match status" value="1"/>
</dbReference>
<dbReference type="SUPFAM" id="SSF110921">
    <property type="entry name" value="2-isopropylmalate synthase LeuA, allosteric (dimerisation) domain"/>
    <property type="match status" value="1"/>
</dbReference>
<dbReference type="InterPro" id="IPR013709">
    <property type="entry name" value="2-isopropylmalate_synth_dimer"/>
</dbReference>
<keyword evidence="8 14" id="KW-0808">Transferase</keyword>
<dbReference type="GO" id="GO:0046872">
    <property type="term" value="F:metal ion binding"/>
    <property type="evidence" value="ECO:0007669"/>
    <property type="project" value="UniProtKB-KW"/>
</dbReference>
<dbReference type="EMBL" id="CP026513">
    <property type="protein sequence ID" value="AZP36242.1"/>
    <property type="molecule type" value="Genomic_DNA"/>
</dbReference>
<dbReference type="NCBIfam" id="TIGR00973">
    <property type="entry name" value="leuA_bact"/>
    <property type="match status" value="1"/>
</dbReference>
<sequence length="510" mass="57479">MNNKIIILDTTLRDGEQSLKSSLNVQNKLEIAFSLERMGIDIIEAGFPISSPGEFESVKNISKNIKNSKVCALARCLEKDIDAAYESLKFSNYYRIHIFIATSPIHIKTKLKSKLSDIISLSVKMVKYAKKYTDDIEFSCEDGGRTPINDLCYIVESVIKAGANTINIPDTVGYTLPNEYSNIINKLLNNVINIDKAIISVHTHNDLGMATGNAISAIQAGARQIEGTINGLGERAGNCALEEIIMAIHTRKKILNLSTNINHNEIYYTSKIISKICNINIPINKPIVGSNVFSHSSGIHQDGVLKNKKNYEIMTPKFIGLNKSKLNLTSRSGRAAVNYRMKKMGYNKNDYNINKLYCLFLKFADKKGQVFDYDLEHLAFLNKNKMSNYFILKYFNVISISKIKSTAFIKILCGNKLKSDISIGYGPIDALYKTIKKITLLNIKIIKYKIKNQIINKKNLKKVNIVINYNNKKFYGMGLNNNILKSSIKAIINIINSIWLSKKVKKLKFK</sequence>
<dbReference type="InterPro" id="IPR005671">
    <property type="entry name" value="LeuA_bact_synth"/>
</dbReference>
<keyword evidence="6" id="KW-0432">Leucine biosynthesis</keyword>
<comment type="similarity">
    <text evidence="3">Belongs to the alpha-IPM synthase/homocitrate synthase family. LeuA type 1 subfamily.</text>
</comment>
<evidence type="ECO:0000259" key="15">
    <source>
        <dbReference type="PROSITE" id="PS50991"/>
    </source>
</evidence>
<dbReference type="PANTHER" id="PTHR10277">
    <property type="entry name" value="HOMOCITRATE SYNTHASE-RELATED"/>
    <property type="match status" value="1"/>
</dbReference>
<dbReference type="PROSITE" id="PS50991">
    <property type="entry name" value="PYR_CT"/>
    <property type="match status" value="1"/>
</dbReference>
<evidence type="ECO:0000256" key="7">
    <source>
        <dbReference type="ARBA" id="ARBA00022605"/>
    </source>
</evidence>
<dbReference type="FunFam" id="1.10.238.260:FF:000001">
    <property type="entry name" value="2-isopropylmalate synthase"/>
    <property type="match status" value="1"/>
</dbReference>
<dbReference type="NCBIfam" id="NF002086">
    <property type="entry name" value="PRK00915.1-3"/>
    <property type="match status" value="1"/>
</dbReference>
<dbReference type="PROSITE" id="PS00816">
    <property type="entry name" value="AIPM_HOMOCIT_SYNTH_2"/>
    <property type="match status" value="1"/>
</dbReference>
<evidence type="ECO:0000313" key="17">
    <source>
        <dbReference type="Proteomes" id="UP000274458"/>
    </source>
</evidence>
<dbReference type="InterPro" id="IPR054691">
    <property type="entry name" value="LeuA/HCS_post-cat"/>
</dbReference>
<dbReference type="EC" id="2.3.3.13" evidence="4 13"/>
<dbReference type="RefSeq" id="WP_126071508.1">
    <property type="nucleotide sequence ID" value="NZ_CP026513.1"/>
</dbReference>
<dbReference type="NCBIfam" id="NF002084">
    <property type="entry name" value="PRK00915.1-1"/>
    <property type="match status" value="1"/>
</dbReference>
<organism evidence="16 17">
    <name type="scientific">Candidatus Annandia adelgestsuga</name>
    <dbReference type="NCBI Taxonomy" id="1302411"/>
    <lineage>
        <taxon>Bacteria</taxon>
        <taxon>Pseudomonadati</taxon>
        <taxon>Pseudomonadota</taxon>
        <taxon>Gammaproteobacteria</taxon>
        <taxon>Enterobacterales</taxon>
        <taxon>Enterobacteriaceae</taxon>
        <taxon>Candidatus Annandia</taxon>
    </lineage>
</organism>
<keyword evidence="7" id="KW-0028">Amino-acid biosynthesis</keyword>
<gene>
    <name evidence="16" type="primary">leuA</name>
    <name evidence="16" type="ORF">C3B56_00133</name>
</gene>
<evidence type="ECO:0000256" key="6">
    <source>
        <dbReference type="ARBA" id="ARBA00022430"/>
    </source>
</evidence>
<comment type="pathway">
    <text evidence="2">Amino-acid biosynthesis; L-leucine biosynthesis; L-leucine from 3-methyl-2-oxobutanoate: step 1/4.</text>
</comment>
<dbReference type="Pfam" id="PF22617">
    <property type="entry name" value="HCS_D2"/>
    <property type="match status" value="1"/>
</dbReference>
<dbReference type="Proteomes" id="UP000274458">
    <property type="component" value="Chromosome"/>
</dbReference>
<evidence type="ECO:0000256" key="13">
    <source>
        <dbReference type="NCBIfam" id="TIGR00973"/>
    </source>
</evidence>
<dbReference type="AlphaFoldDB" id="A0A3Q9CLB9"/>
<keyword evidence="10" id="KW-0464">Manganese</keyword>
<dbReference type="PANTHER" id="PTHR10277:SF9">
    <property type="entry name" value="2-ISOPROPYLMALATE SYNTHASE 1, CHLOROPLASTIC-RELATED"/>
    <property type="match status" value="1"/>
</dbReference>
<dbReference type="Gene3D" id="3.30.160.270">
    <property type="match status" value="1"/>
</dbReference>
<dbReference type="InterPro" id="IPR050073">
    <property type="entry name" value="2-IPM_HCS-like"/>
</dbReference>
<keyword evidence="11" id="KW-0100">Branched-chain amino acid biosynthesis</keyword>
<dbReference type="InterPro" id="IPR036230">
    <property type="entry name" value="LeuA_allosteric_dom_sf"/>
</dbReference>